<name>A0A7I7MJS4_9MYCO</name>
<sequence>MALRAASNAVAAARAWAAAPSASTADVPSHPRYGAAALAITSDAGPDHGPAANDVTTESNDDTDARKSAANPSQAAAAVNNGPDPAPAKINAELISGGNHAKSIIFSSTGHDGRPGSETA</sequence>
<organism evidence="3 4">
    <name type="scientific">Mycobacterium shinjukuense</name>
    <dbReference type="NCBI Taxonomy" id="398694"/>
    <lineage>
        <taxon>Bacteria</taxon>
        <taxon>Bacillati</taxon>
        <taxon>Actinomycetota</taxon>
        <taxon>Actinomycetes</taxon>
        <taxon>Mycobacteriales</taxon>
        <taxon>Mycobacteriaceae</taxon>
        <taxon>Mycobacterium</taxon>
    </lineage>
</organism>
<dbReference type="Proteomes" id="UP000467236">
    <property type="component" value="Chromosome"/>
</dbReference>
<protein>
    <submittedName>
        <fullName evidence="3">Uncharacterized protein</fullName>
    </submittedName>
</protein>
<evidence type="ECO:0000256" key="2">
    <source>
        <dbReference type="SAM" id="SignalP"/>
    </source>
</evidence>
<evidence type="ECO:0000313" key="3">
    <source>
        <dbReference type="EMBL" id="BBX72102.1"/>
    </source>
</evidence>
<keyword evidence="4" id="KW-1185">Reference proteome</keyword>
<evidence type="ECO:0000313" key="4">
    <source>
        <dbReference type="Proteomes" id="UP000467236"/>
    </source>
</evidence>
<feature type="chain" id="PRO_5029856145" evidence="2">
    <location>
        <begin position="18"/>
        <end position="120"/>
    </location>
</feature>
<evidence type="ECO:0000256" key="1">
    <source>
        <dbReference type="SAM" id="MobiDB-lite"/>
    </source>
</evidence>
<proteinExistence type="predicted"/>
<keyword evidence="2" id="KW-0732">Signal</keyword>
<dbReference type="EMBL" id="AP022575">
    <property type="protein sequence ID" value="BBX72102.1"/>
    <property type="molecule type" value="Genomic_DNA"/>
</dbReference>
<dbReference type="KEGG" id="mshj:MSHI_00080"/>
<feature type="region of interest" description="Disordered" evidence="1">
    <location>
        <begin position="38"/>
        <end position="91"/>
    </location>
</feature>
<reference evidence="3 4" key="1">
    <citation type="journal article" date="2019" name="Emerg. Microbes Infect.">
        <title>Comprehensive subspecies identification of 175 nontuberculous mycobacteria species based on 7547 genomic profiles.</title>
        <authorList>
            <person name="Matsumoto Y."/>
            <person name="Kinjo T."/>
            <person name="Motooka D."/>
            <person name="Nabeya D."/>
            <person name="Jung N."/>
            <person name="Uechi K."/>
            <person name="Horii T."/>
            <person name="Iida T."/>
            <person name="Fujita J."/>
            <person name="Nakamura S."/>
        </authorList>
    </citation>
    <scope>NUCLEOTIDE SEQUENCE [LARGE SCALE GENOMIC DNA]</scope>
    <source>
        <strain evidence="3 4">JCM 14233</strain>
    </source>
</reference>
<dbReference type="AlphaFoldDB" id="A0A7I7MJS4"/>
<feature type="compositionally biased region" description="Low complexity" evidence="1">
    <location>
        <begin position="68"/>
        <end position="78"/>
    </location>
</feature>
<feature type="signal peptide" evidence="2">
    <location>
        <begin position="1"/>
        <end position="17"/>
    </location>
</feature>
<accession>A0A7I7MJS4</accession>
<gene>
    <name evidence="3" type="ORF">MSHI_00080</name>
</gene>